<dbReference type="InterPro" id="IPR010129">
    <property type="entry name" value="T1SS_HlyD"/>
</dbReference>
<keyword evidence="14" id="KW-1185">Reference proteome</keyword>
<evidence type="ECO:0000256" key="7">
    <source>
        <dbReference type="ARBA" id="ARBA00022989"/>
    </source>
</evidence>
<keyword evidence="3 9" id="KW-0813">Transport</keyword>
<evidence type="ECO:0000256" key="10">
    <source>
        <dbReference type="SAM" id="Coils"/>
    </source>
</evidence>
<evidence type="ECO:0000256" key="8">
    <source>
        <dbReference type="ARBA" id="ARBA00023136"/>
    </source>
</evidence>
<dbReference type="InterPro" id="IPR058781">
    <property type="entry name" value="HH_AprE-like"/>
</dbReference>
<dbReference type="NCBIfam" id="TIGR01843">
    <property type="entry name" value="type_I_hlyD"/>
    <property type="match status" value="1"/>
</dbReference>
<dbReference type="GO" id="GO:0009306">
    <property type="term" value="P:protein secretion"/>
    <property type="evidence" value="ECO:0007669"/>
    <property type="project" value="InterPro"/>
</dbReference>
<dbReference type="RefSeq" id="WP_129713179.1">
    <property type="nucleotide sequence ID" value="NZ_JBEHFA010000003.1"/>
</dbReference>
<dbReference type="PROSITE" id="PS00543">
    <property type="entry name" value="HLYD_FAMILY"/>
    <property type="match status" value="1"/>
</dbReference>
<keyword evidence="7 9" id="KW-1133">Transmembrane helix</keyword>
<gene>
    <name evidence="13" type="ORF">CLR69_07815</name>
</gene>
<dbReference type="PRINTS" id="PR01490">
    <property type="entry name" value="RTXTOXIND"/>
</dbReference>
<dbReference type="InterPro" id="IPR058982">
    <property type="entry name" value="Beta-barrel_AprE"/>
</dbReference>
<evidence type="ECO:0000256" key="2">
    <source>
        <dbReference type="ARBA" id="ARBA00009477"/>
    </source>
</evidence>
<accession>A0A9X8JLC1</accession>
<evidence type="ECO:0000256" key="9">
    <source>
        <dbReference type="RuleBase" id="RU365093"/>
    </source>
</evidence>
<dbReference type="Pfam" id="PF26002">
    <property type="entry name" value="Beta-barrel_AprE"/>
    <property type="match status" value="1"/>
</dbReference>
<evidence type="ECO:0000256" key="4">
    <source>
        <dbReference type="ARBA" id="ARBA00022475"/>
    </source>
</evidence>
<dbReference type="Proteomes" id="UP001138460">
    <property type="component" value="Unassembled WGS sequence"/>
</dbReference>
<protein>
    <recommendedName>
        <fullName evidence="9">Membrane fusion protein (MFP) family protein</fullName>
    </recommendedName>
</protein>
<organism evidence="13 14">
    <name type="scientific">Pectobacterium zantedeschiae</name>
    <dbReference type="NCBI Taxonomy" id="2034769"/>
    <lineage>
        <taxon>Bacteria</taxon>
        <taxon>Pseudomonadati</taxon>
        <taxon>Pseudomonadota</taxon>
        <taxon>Gammaproteobacteria</taxon>
        <taxon>Enterobacterales</taxon>
        <taxon>Pectobacteriaceae</taxon>
        <taxon>Pectobacterium</taxon>
    </lineage>
</organism>
<comment type="subcellular location">
    <subcellularLocation>
        <location evidence="1 9">Cell inner membrane</location>
        <topology evidence="1 9">Single-pass membrane protein</topology>
    </subcellularLocation>
</comment>
<keyword evidence="4 9" id="KW-1003">Cell membrane</keyword>
<feature type="domain" description="AprE-like long alpha-helical hairpin" evidence="11">
    <location>
        <begin position="99"/>
        <end position="285"/>
    </location>
</feature>
<evidence type="ECO:0000256" key="5">
    <source>
        <dbReference type="ARBA" id="ARBA00022519"/>
    </source>
</evidence>
<evidence type="ECO:0000259" key="11">
    <source>
        <dbReference type="Pfam" id="PF25994"/>
    </source>
</evidence>
<sequence>MSASEISEENMNQTARHDEKRAVRLGWLLVLAGFGGFLLWALFAPLDKGVMVNGSVVISGNRKVVQHNQGGIVDKIQVKDGDRVKAGQILLTLNEVDARSASEGLDGQYLQLVAREGRLLAEQQRLNDMVMTARLKPLVEKSEMSVITALQRDLLHSRQQSLKLEAEGMRTSIAGMEASLGAQRQVMSSKQKQRETLEQQLQGLRSLAAENYVPRNKMLENERLLAQLNGDIAQLAGDINRTRRDIEQQTLLIAQRQQEYDKEVNSELAEVQALLSDVSSKKEKADFTLANIQMRAPVSGTVVGLKVFTEGGVIAPGQTLLEIVPDEQPLQVDARLPVELVDKVWPGLPVELQFVAFNQSTTPRVAGTVELLSADRLLDDRDGSPYYSLRVQVDDEGKRALEGLEIKPGMPVQGFVRTGERSFVNYLFKPLMDRLHLALTEE</sequence>
<feature type="domain" description="AprE-like beta-barrel" evidence="12">
    <location>
        <begin position="331"/>
        <end position="419"/>
    </location>
</feature>
<dbReference type="Pfam" id="PF25994">
    <property type="entry name" value="HH_AprE"/>
    <property type="match status" value="1"/>
</dbReference>
<dbReference type="Gene3D" id="1.10.287.470">
    <property type="entry name" value="Helix hairpin bin"/>
    <property type="match status" value="1"/>
</dbReference>
<evidence type="ECO:0000313" key="14">
    <source>
        <dbReference type="Proteomes" id="UP001138460"/>
    </source>
</evidence>
<name>A0A9X8JLC1_9GAMM</name>
<keyword evidence="10" id="KW-0175">Coiled coil</keyword>
<dbReference type="PANTHER" id="PTHR30386:SF17">
    <property type="entry name" value="ALKALINE PROTEASE SECRETION PROTEIN APRE"/>
    <property type="match status" value="1"/>
</dbReference>
<evidence type="ECO:0000256" key="6">
    <source>
        <dbReference type="ARBA" id="ARBA00022692"/>
    </source>
</evidence>
<dbReference type="Gene3D" id="2.40.30.170">
    <property type="match status" value="1"/>
</dbReference>
<evidence type="ECO:0000256" key="3">
    <source>
        <dbReference type="ARBA" id="ARBA00022448"/>
    </source>
</evidence>
<evidence type="ECO:0000256" key="1">
    <source>
        <dbReference type="ARBA" id="ARBA00004377"/>
    </source>
</evidence>
<keyword evidence="8 9" id="KW-0472">Membrane</keyword>
<evidence type="ECO:0000259" key="12">
    <source>
        <dbReference type="Pfam" id="PF26002"/>
    </source>
</evidence>
<comment type="similarity">
    <text evidence="2 9">Belongs to the membrane fusion protein (MFP) (TC 8.A.1) family.</text>
</comment>
<proteinExistence type="inferred from homology"/>
<dbReference type="Gene3D" id="2.40.50.100">
    <property type="match status" value="2"/>
</dbReference>
<dbReference type="InterPro" id="IPR050739">
    <property type="entry name" value="MFP"/>
</dbReference>
<feature type="transmembrane region" description="Helical" evidence="9">
    <location>
        <begin position="25"/>
        <end position="43"/>
    </location>
</feature>
<reference evidence="13 14" key="1">
    <citation type="journal article" date="2018" name="Syst. Appl. Microbiol.">
        <title>Pectobacterium zantedeschiae sp. nov. a new species of a soft rot pathogen isolated from Calla lily (Zantedeschia spp.).</title>
        <authorList>
            <person name="Waleron M."/>
            <person name="Misztak A."/>
            <person name="Waleron M."/>
            <person name="Franczuk M."/>
            <person name="Jonca J."/>
            <person name="Wielgomas B."/>
            <person name="Mikicinski A."/>
            <person name="Popovic T."/>
            <person name="Waleron K."/>
        </authorList>
    </citation>
    <scope>NUCLEOTIDE SEQUENCE [LARGE SCALE GENOMIC DNA]</scope>
    <source>
        <strain evidence="13 14">9M</strain>
    </source>
</reference>
<dbReference type="OrthoDB" id="9775513at2"/>
<feature type="coiled-coil region" evidence="10">
    <location>
        <begin position="187"/>
        <end position="245"/>
    </location>
</feature>
<evidence type="ECO:0000313" key="13">
    <source>
        <dbReference type="EMBL" id="RYC44898.1"/>
    </source>
</evidence>
<comment type="caution">
    <text evidence="13">The sequence shown here is derived from an EMBL/GenBank/DDBJ whole genome shotgun (WGS) entry which is preliminary data.</text>
</comment>
<dbReference type="GO" id="GO:0005886">
    <property type="term" value="C:plasma membrane"/>
    <property type="evidence" value="ECO:0007669"/>
    <property type="project" value="UniProtKB-SubCell"/>
</dbReference>
<dbReference type="EMBL" id="NWTM01000001">
    <property type="protein sequence ID" value="RYC44898.1"/>
    <property type="molecule type" value="Genomic_DNA"/>
</dbReference>
<keyword evidence="6 9" id="KW-0812">Transmembrane</keyword>
<keyword evidence="5 9" id="KW-0997">Cell inner membrane</keyword>
<dbReference type="PANTHER" id="PTHR30386">
    <property type="entry name" value="MEMBRANE FUSION SUBUNIT OF EMRAB-TOLC MULTIDRUG EFFLUX PUMP"/>
    <property type="match status" value="1"/>
</dbReference>
<dbReference type="AlphaFoldDB" id="A0A9X8JLC1"/>
<dbReference type="InterPro" id="IPR006144">
    <property type="entry name" value="Secretion_HlyD_CS"/>
</dbReference>